<dbReference type="GO" id="GO:0016740">
    <property type="term" value="F:transferase activity"/>
    <property type="evidence" value="ECO:0007669"/>
    <property type="project" value="UniProtKB-KW"/>
</dbReference>
<reference evidence="10 11" key="1">
    <citation type="submission" date="2021-04" db="EMBL/GenBank/DDBJ databases">
        <authorList>
            <person name="Rodrigo-Torres L."/>
            <person name="Arahal R. D."/>
            <person name="Lucena T."/>
        </authorList>
    </citation>
    <scope>NUCLEOTIDE SEQUENCE [LARGE SCALE GENOMIC DNA]</scope>
    <source>
        <strain evidence="10 11">CECT 9623</strain>
    </source>
</reference>
<comment type="catalytic activity">
    <reaction evidence="1">
        <text>ATP + protein L-histidine = ADP + protein N-phospho-L-histidine.</text>
        <dbReference type="EC" id="2.7.13.3"/>
    </reaction>
</comment>
<evidence type="ECO:0000259" key="7">
    <source>
        <dbReference type="PROSITE" id="PS50109"/>
    </source>
</evidence>
<keyword evidence="4 10" id="KW-0808">Transferase</keyword>
<gene>
    <name evidence="10" type="primary">sasA_4</name>
    <name evidence="10" type="ORF">DYBT9623_00350</name>
</gene>
<dbReference type="SMART" id="SM00086">
    <property type="entry name" value="PAC"/>
    <property type="match status" value="3"/>
</dbReference>
<dbReference type="PANTHER" id="PTHR43304:SF1">
    <property type="entry name" value="PAC DOMAIN-CONTAINING PROTEIN"/>
    <property type="match status" value="1"/>
</dbReference>
<dbReference type="InterPro" id="IPR035965">
    <property type="entry name" value="PAS-like_dom_sf"/>
</dbReference>
<dbReference type="CDD" id="cd00082">
    <property type="entry name" value="HisKA"/>
    <property type="match status" value="1"/>
</dbReference>
<dbReference type="Gene3D" id="3.30.450.20">
    <property type="entry name" value="PAS domain"/>
    <property type="match status" value="3"/>
</dbReference>
<name>A0ABM8UJE4_9BACT</name>
<accession>A0ABM8UJE4</accession>
<evidence type="ECO:0000256" key="4">
    <source>
        <dbReference type="ARBA" id="ARBA00022679"/>
    </source>
</evidence>
<dbReference type="SUPFAM" id="SSF55785">
    <property type="entry name" value="PYP-like sensor domain (PAS domain)"/>
    <property type="match status" value="3"/>
</dbReference>
<dbReference type="PRINTS" id="PR00344">
    <property type="entry name" value="BCTRLSENSOR"/>
</dbReference>
<dbReference type="Pfam" id="PF00989">
    <property type="entry name" value="PAS"/>
    <property type="match status" value="1"/>
</dbReference>
<dbReference type="SUPFAM" id="SSF47384">
    <property type="entry name" value="Homodimeric domain of signal transducing histidine kinase"/>
    <property type="match status" value="1"/>
</dbReference>
<feature type="domain" description="PAS" evidence="8">
    <location>
        <begin position="1"/>
        <end position="67"/>
    </location>
</feature>
<keyword evidence="11" id="KW-1185">Reference proteome</keyword>
<evidence type="ECO:0000256" key="2">
    <source>
        <dbReference type="ARBA" id="ARBA00012438"/>
    </source>
</evidence>
<feature type="domain" description="PAS" evidence="8">
    <location>
        <begin position="252"/>
        <end position="307"/>
    </location>
</feature>
<feature type="domain" description="Histidine kinase" evidence="7">
    <location>
        <begin position="411"/>
        <end position="626"/>
    </location>
</feature>
<proteinExistence type="predicted"/>
<dbReference type="InterPro" id="IPR005467">
    <property type="entry name" value="His_kinase_dom"/>
</dbReference>
<dbReference type="EMBL" id="CAJRAU010000001">
    <property type="protein sequence ID" value="CAG5067629.1"/>
    <property type="molecule type" value="Genomic_DNA"/>
</dbReference>
<protein>
    <recommendedName>
        <fullName evidence="2">histidine kinase</fullName>
        <ecNumber evidence="2">2.7.13.3</ecNumber>
    </recommendedName>
</protein>
<dbReference type="Pfam" id="PF13426">
    <property type="entry name" value="PAS_9"/>
    <property type="match status" value="2"/>
</dbReference>
<dbReference type="Pfam" id="PF00512">
    <property type="entry name" value="HisKA"/>
    <property type="match status" value="1"/>
</dbReference>
<dbReference type="RefSeq" id="WP_215231787.1">
    <property type="nucleotide sequence ID" value="NZ_CAJRAU010000001.1"/>
</dbReference>
<dbReference type="InterPro" id="IPR003661">
    <property type="entry name" value="HisK_dim/P_dom"/>
</dbReference>
<dbReference type="SMART" id="SM00387">
    <property type="entry name" value="HATPase_c"/>
    <property type="match status" value="1"/>
</dbReference>
<evidence type="ECO:0000256" key="3">
    <source>
        <dbReference type="ARBA" id="ARBA00022553"/>
    </source>
</evidence>
<dbReference type="InterPro" id="IPR001610">
    <property type="entry name" value="PAC"/>
</dbReference>
<evidence type="ECO:0000313" key="10">
    <source>
        <dbReference type="EMBL" id="CAG5067629.1"/>
    </source>
</evidence>
<organism evidence="10 11">
    <name type="scientific">Dyadobacter linearis</name>
    <dbReference type="NCBI Taxonomy" id="2823330"/>
    <lineage>
        <taxon>Bacteria</taxon>
        <taxon>Pseudomonadati</taxon>
        <taxon>Bacteroidota</taxon>
        <taxon>Cytophagia</taxon>
        <taxon>Cytophagales</taxon>
        <taxon>Spirosomataceae</taxon>
        <taxon>Dyadobacter</taxon>
    </lineage>
</organism>
<dbReference type="PROSITE" id="PS50109">
    <property type="entry name" value="HIS_KIN"/>
    <property type="match status" value="1"/>
</dbReference>
<dbReference type="InterPro" id="IPR036097">
    <property type="entry name" value="HisK_dim/P_sf"/>
</dbReference>
<dbReference type="SMART" id="SM00388">
    <property type="entry name" value="HisKA"/>
    <property type="match status" value="1"/>
</dbReference>
<dbReference type="InterPro" id="IPR000700">
    <property type="entry name" value="PAS-assoc_C"/>
</dbReference>
<dbReference type="Pfam" id="PF02518">
    <property type="entry name" value="HATPase_c"/>
    <property type="match status" value="1"/>
</dbReference>
<dbReference type="PANTHER" id="PTHR43304">
    <property type="entry name" value="PHYTOCHROME-LIKE PROTEIN CPH1"/>
    <property type="match status" value="1"/>
</dbReference>
<dbReference type="SMART" id="SM00091">
    <property type="entry name" value="PAS"/>
    <property type="match status" value="3"/>
</dbReference>
<dbReference type="SUPFAM" id="SSF55874">
    <property type="entry name" value="ATPase domain of HSP90 chaperone/DNA topoisomerase II/histidine kinase"/>
    <property type="match status" value="1"/>
</dbReference>
<dbReference type="InterPro" id="IPR013767">
    <property type="entry name" value="PAS_fold"/>
</dbReference>
<dbReference type="InterPro" id="IPR003594">
    <property type="entry name" value="HATPase_dom"/>
</dbReference>
<feature type="domain" description="PAC" evidence="9">
    <location>
        <begin position="58"/>
        <end position="123"/>
    </location>
</feature>
<evidence type="ECO:0000256" key="6">
    <source>
        <dbReference type="SAM" id="Coils"/>
    </source>
</evidence>
<comment type="caution">
    <text evidence="10">The sequence shown here is derived from an EMBL/GenBank/DDBJ whole genome shotgun (WGS) entry which is preliminary data.</text>
</comment>
<dbReference type="InterPro" id="IPR036890">
    <property type="entry name" value="HATPase_C_sf"/>
</dbReference>
<evidence type="ECO:0000256" key="1">
    <source>
        <dbReference type="ARBA" id="ARBA00000085"/>
    </source>
</evidence>
<feature type="domain" description="PAC" evidence="9">
    <location>
        <begin position="199"/>
        <end position="251"/>
    </location>
</feature>
<dbReference type="InterPro" id="IPR000014">
    <property type="entry name" value="PAS"/>
</dbReference>
<dbReference type="NCBIfam" id="TIGR00229">
    <property type="entry name" value="sensory_box"/>
    <property type="match status" value="3"/>
</dbReference>
<dbReference type="EC" id="2.7.13.3" evidence="2"/>
<evidence type="ECO:0000256" key="5">
    <source>
        <dbReference type="ARBA" id="ARBA00022777"/>
    </source>
</evidence>
<dbReference type="PROSITE" id="PS50112">
    <property type="entry name" value="PAS"/>
    <property type="match status" value="3"/>
</dbReference>
<keyword evidence="3" id="KW-0597">Phosphoprotein</keyword>
<evidence type="ECO:0000259" key="9">
    <source>
        <dbReference type="PROSITE" id="PS50113"/>
    </source>
</evidence>
<dbReference type="InterPro" id="IPR052162">
    <property type="entry name" value="Sensor_kinase/Photoreceptor"/>
</dbReference>
<dbReference type="Gene3D" id="1.10.287.130">
    <property type="match status" value="1"/>
</dbReference>
<evidence type="ECO:0000313" key="11">
    <source>
        <dbReference type="Proteomes" id="UP000679725"/>
    </source>
</evidence>
<feature type="coiled-coil region" evidence="6">
    <location>
        <begin position="370"/>
        <end position="404"/>
    </location>
</feature>
<feature type="domain" description="PAS" evidence="8">
    <location>
        <begin position="124"/>
        <end position="180"/>
    </location>
</feature>
<sequence length="636" mass="72626">MQTILLESLPEAVFQLDNFGNIQYCNAAATVLTGYEKNELSGKPVSYLTPNQVDNFKTTYELNLANTNGILAVNGWHLTKQGRKYWGEVTYSPIRQASGEQLGFACIIRDITERKNEENALIENEERFRLLVEGVQDYSIYMLDVDGNIATWNEGGQQLTGYLSSEVIGKHFSIFYNPNDLLDEKPARELETAKRTGRYDEEGWRVKKNGSVFWASIALTAVYNRENKLIGFSKVTKDLTEQNREAAALKQSEERYRLLVEQVIDYGIFMMDDKGRIASWNEGAKRIKGYDHTDVIGKYFSLFYPEEEIFNNKPAYELKIARQHGKYEEEGWRIRKDGSRFWANVVITAVYNADRVLVGFSKVTRDLTERKKAEQAEREISEKYRQIARELETINAELSRTNNDLEQFTSIVSHDLQEPLRTVKSFLHLITDRVEKGKFDDLHVFVSKSVIAANRMKELIENVLNYSQVNKGQISMNSWPIDELLEHVTQNLKGTLDATGATIYIEKQAGEVVKGDKIQLTQLFQNLLSNAIKFTNGEKPFVRLSYGLENGTNWFSITDNGIGMDAASTKMIFDPFRRLHNARNYPGAGMGLAICKKVVERHQGRLWVESEPGVGSTFHFTLWETGPKPSTTHETL</sequence>
<evidence type="ECO:0000259" key="8">
    <source>
        <dbReference type="PROSITE" id="PS50112"/>
    </source>
</evidence>
<dbReference type="PROSITE" id="PS50113">
    <property type="entry name" value="PAC"/>
    <property type="match status" value="3"/>
</dbReference>
<feature type="domain" description="PAC" evidence="9">
    <location>
        <begin position="327"/>
        <end position="379"/>
    </location>
</feature>
<keyword evidence="5" id="KW-0418">Kinase</keyword>
<dbReference type="CDD" id="cd00130">
    <property type="entry name" value="PAS"/>
    <property type="match status" value="3"/>
</dbReference>
<dbReference type="Gene3D" id="3.30.565.10">
    <property type="entry name" value="Histidine kinase-like ATPase, C-terminal domain"/>
    <property type="match status" value="1"/>
</dbReference>
<dbReference type="Proteomes" id="UP000679725">
    <property type="component" value="Unassembled WGS sequence"/>
</dbReference>
<dbReference type="InterPro" id="IPR004358">
    <property type="entry name" value="Sig_transdc_His_kin-like_C"/>
</dbReference>
<keyword evidence="6" id="KW-0175">Coiled coil</keyword>